<dbReference type="GO" id="GO:0003676">
    <property type="term" value="F:nucleic acid binding"/>
    <property type="evidence" value="ECO:0007669"/>
    <property type="project" value="InterPro"/>
</dbReference>
<accession>A0A554A4J7</accession>
<keyword evidence="1" id="KW-1133">Transmembrane helix</keyword>
<feature type="transmembrane region" description="Helical" evidence="1">
    <location>
        <begin position="37"/>
        <end position="56"/>
    </location>
</feature>
<proteinExistence type="predicted"/>
<keyword evidence="1" id="KW-0812">Transmembrane</keyword>
<keyword evidence="1" id="KW-0472">Membrane</keyword>
<dbReference type="Proteomes" id="UP000318521">
    <property type="component" value="Unassembled WGS sequence"/>
</dbReference>
<dbReference type="InterPro" id="IPR012156">
    <property type="entry name" value="Cold_shock_CspA"/>
</dbReference>
<dbReference type="Pfam" id="PF06961">
    <property type="entry name" value="DUF1294"/>
    <property type="match status" value="1"/>
</dbReference>
<comment type="caution">
    <text evidence="2">The sequence shown here is derived from an EMBL/GenBank/DDBJ whole genome shotgun (WGS) entry which is preliminary data.</text>
</comment>
<dbReference type="PIRSF" id="PIRSF002599">
    <property type="entry name" value="Cold_shock_A"/>
    <property type="match status" value="1"/>
</dbReference>
<reference evidence="2 3" key="1">
    <citation type="submission" date="2019-07" db="EMBL/GenBank/DDBJ databases">
        <authorList>
            <person name="Park Y.J."/>
            <person name="Jeong S.E."/>
            <person name="Jung H.S."/>
        </authorList>
    </citation>
    <scope>NUCLEOTIDE SEQUENCE [LARGE SCALE GENOMIC DNA]</scope>
    <source>
        <strain evidence="3">P16(2019)</strain>
    </source>
</reference>
<evidence type="ECO:0000256" key="1">
    <source>
        <dbReference type="SAM" id="Phobius"/>
    </source>
</evidence>
<dbReference type="EMBL" id="VLXZ01000001">
    <property type="protein sequence ID" value="TSB48602.1"/>
    <property type="molecule type" value="Genomic_DNA"/>
</dbReference>
<dbReference type="AlphaFoldDB" id="A0A554A4J7"/>
<sequence length="89" mass="10407">MFVIIYVVFINLFGFFSMYRDKQLAIKQQRRVPERKLINIAIIGGSVGSFIAMRMFRHKTRHTTFSVGLPLLVMLHLGILLFILFYIQA</sequence>
<keyword evidence="3" id="KW-1185">Reference proteome</keyword>
<dbReference type="OrthoDB" id="1698854at2"/>
<name>A0A554A4J7_9BACI</name>
<evidence type="ECO:0000313" key="3">
    <source>
        <dbReference type="Proteomes" id="UP000318521"/>
    </source>
</evidence>
<organism evidence="2 3">
    <name type="scientific">Alkalicoccobacillus porphyridii</name>
    <dbReference type="NCBI Taxonomy" id="2597270"/>
    <lineage>
        <taxon>Bacteria</taxon>
        <taxon>Bacillati</taxon>
        <taxon>Bacillota</taxon>
        <taxon>Bacilli</taxon>
        <taxon>Bacillales</taxon>
        <taxon>Bacillaceae</taxon>
        <taxon>Alkalicoccobacillus</taxon>
    </lineage>
</organism>
<feature type="transmembrane region" description="Helical" evidence="1">
    <location>
        <begin position="68"/>
        <end position="87"/>
    </location>
</feature>
<dbReference type="InterPro" id="IPR010718">
    <property type="entry name" value="DUF1294"/>
</dbReference>
<gene>
    <name evidence="2" type="ORF">FN960_00195</name>
</gene>
<protein>
    <submittedName>
        <fullName evidence="2">DUF1294 domain-containing protein</fullName>
    </submittedName>
</protein>
<evidence type="ECO:0000313" key="2">
    <source>
        <dbReference type="EMBL" id="TSB48602.1"/>
    </source>
</evidence>